<keyword evidence="6 8" id="KW-0326">Glycosidase</keyword>
<dbReference type="PANTHER" id="PTHR31375">
    <property type="match status" value="1"/>
</dbReference>
<evidence type="ECO:0000256" key="1">
    <source>
        <dbReference type="ARBA" id="ARBA00004191"/>
    </source>
</evidence>
<dbReference type="SUPFAM" id="SSF51126">
    <property type="entry name" value="Pectin lyase-like"/>
    <property type="match status" value="1"/>
</dbReference>
<accession>A0A5N5FWW1</accession>
<dbReference type="GO" id="GO:0004650">
    <property type="term" value="F:polygalacturonase activity"/>
    <property type="evidence" value="ECO:0007669"/>
    <property type="project" value="InterPro"/>
</dbReference>
<proteinExistence type="inferred from homology"/>
<evidence type="ECO:0000256" key="3">
    <source>
        <dbReference type="ARBA" id="ARBA00022512"/>
    </source>
</evidence>
<dbReference type="Gene3D" id="2.160.20.10">
    <property type="entry name" value="Single-stranded right-handed beta-helix, Pectin lyase-like"/>
    <property type="match status" value="2"/>
</dbReference>
<evidence type="ECO:0000256" key="6">
    <source>
        <dbReference type="ARBA" id="ARBA00023295"/>
    </source>
</evidence>
<evidence type="ECO:0000256" key="8">
    <source>
        <dbReference type="RuleBase" id="RU361169"/>
    </source>
</evidence>
<evidence type="ECO:0000256" key="4">
    <source>
        <dbReference type="ARBA" id="ARBA00022525"/>
    </source>
</evidence>
<comment type="caution">
    <text evidence="9">The sequence shown here is derived from an EMBL/GenBank/DDBJ whole genome shotgun (WGS) entry which is preliminary data.</text>
</comment>
<evidence type="ECO:0000313" key="10">
    <source>
        <dbReference type="Proteomes" id="UP000327157"/>
    </source>
</evidence>
<evidence type="ECO:0000313" key="9">
    <source>
        <dbReference type="EMBL" id="KAB2607628.1"/>
    </source>
</evidence>
<keyword evidence="4" id="KW-0964">Secreted</keyword>
<reference evidence="9 10" key="3">
    <citation type="submission" date="2019-11" db="EMBL/GenBank/DDBJ databases">
        <title>A de novo genome assembly of a pear dwarfing rootstock.</title>
        <authorList>
            <person name="Wang F."/>
            <person name="Wang J."/>
            <person name="Li S."/>
            <person name="Zhang Y."/>
            <person name="Fang M."/>
            <person name="Ma L."/>
            <person name="Zhao Y."/>
            <person name="Jiang S."/>
        </authorList>
    </citation>
    <scope>NUCLEOTIDE SEQUENCE [LARGE SCALE GENOMIC DNA]</scope>
    <source>
        <strain evidence="9">S2</strain>
        <tissue evidence="9">Leaf</tissue>
    </source>
</reference>
<reference evidence="9 10" key="1">
    <citation type="submission" date="2019-09" db="EMBL/GenBank/DDBJ databases">
        <authorList>
            <person name="Ou C."/>
        </authorList>
    </citation>
    <scope>NUCLEOTIDE SEQUENCE [LARGE SCALE GENOMIC DNA]</scope>
    <source>
        <strain evidence="9">S2</strain>
        <tissue evidence="9">Leaf</tissue>
    </source>
</reference>
<sequence>MVFKGDKCKNTRITFRVDGTLIASSDYPVLGRDSNWLSFVRVTGISIVGGTLDAKGTSLWACKLAGGSTDCPNGATEVTSLNSQVFQIVINGCQDVEIEGVAVNAAGNSPNTDGIHVQLSRSVAIFNTSIKTGDDCVSIGPGTKDLWIEQISCGPGHGIRIKSWARPSKGFVQRIQFLDAVMLNVKNPILIDQNYCPGVRVSDVLYRNIEGTSATAVAIKFDCSPSNPCSGLRLESDFDLPEQNGSITLYQCKCEHFWHCSSRCLFVIFEKQIN</sequence>
<name>A0A5N5FWW1_9ROSA</name>
<evidence type="ECO:0000256" key="5">
    <source>
        <dbReference type="ARBA" id="ARBA00022801"/>
    </source>
</evidence>
<comment type="similarity">
    <text evidence="2 8">Belongs to the glycosyl hydrolase 28 family.</text>
</comment>
<dbReference type="OrthoDB" id="187139at2759"/>
<comment type="subcellular location">
    <subcellularLocation>
        <location evidence="1">Secreted</location>
        <location evidence="1">Cell wall</location>
    </subcellularLocation>
</comment>
<protein>
    <submittedName>
        <fullName evidence="9">Polygalacturonase-like</fullName>
    </submittedName>
</protein>
<dbReference type="InterPro" id="IPR012334">
    <property type="entry name" value="Pectin_lyas_fold"/>
</dbReference>
<dbReference type="GO" id="GO:0005975">
    <property type="term" value="P:carbohydrate metabolic process"/>
    <property type="evidence" value="ECO:0007669"/>
    <property type="project" value="InterPro"/>
</dbReference>
<evidence type="ECO:0000256" key="7">
    <source>
        <dbReference type="ARBA" id="ARBA00023316"/>
    </source>
</evidence>
<reference evidence="10" key="2">
    <citation type="submission" date="2019-10" db="EMBL/GenBank/DDBJ databases">
        <title>A de novo genome assembly of a pear dwarfing rootstock.</title>
        <authorList>
            <person name="Wang F."/>
            <person name="Wang J."/>
            <person name="Li S."/>
            <person name="Zhang Y."/>
            <person name="Fang M."/>
            <person name="Ma L."/>
            <person name="Zhao Y."/>
            <person name="Jiang S."/>
        </authorList>
    </citation>
    <scope>NUCLEOTIDE SEQUENCE [LARGE SCALE GENOMIC DNA]</scope>
</reference>
<dbReference type="AlphaFoldDB" id="A0A5N5FWW1"/>
<keyword evidence="3" id="KW-0134">Cell wall</keyword>
<keyword evidence="10" id="KW-1185">Reference proteome</keyword>
<dbReference type="GO" id="GO:0071555">
    <property type="term" value="P:cell wall organization"/>
    <property type="evidence" value="ECO:0007669"/>
    <property type="project" value="UniProtKB-KW"/>
</dbReference>
<dbReference type="EMBL" id="SMOL01000553">
    <property type="protein sequence ID" value="KAB2607628.1"/>
    <property type="molecule type" value="Genomic_DNA"/>
</dbReference>
<dbReference type="Pfam" id="PF00295">
    <property type="entry name" value="Glyco_hydro_28"/>
    <property type="match status" value="1"/>
</dbReference>
<dbReference type="InterPro" id="IPR000743">
    <property type="entry name" value="Glyco_hydro_28"/>
</dbReference>
<organism evidence="9 10">
    <name type="scientific">Pyrus ussuriensis x Pyrus communis</name>
    <dbReference type="NCBI Taxonomy" id="2448454"/>
    <lineage>
        <taxon>Eukaryota</taxon>
        <taxon>Viridiplantae</taxon>
        <taxon>Streptophyta</taxon>
        <taxon>Embryophyta</taxon>
        <taxon>Tracheophyta</taxon>
        <taxon>Spermatophyta</taxon>
        <taxon>Magnoliopsida</taxon>
        <taxon>eudicotyledons</taxon>
        <taxon>Gunneridae</taxon>
        <taxon>Pentapetalae</taxon>
        <taxon>rosids</taxon>
        <taxon>fabids</taxon>
        <taxon>Rosales</taxon>
        <taxon>Rosaceae</taxon>
        <taxon>Amygdaloideae</taxon>
        <taxon>Maleae</taxon>
        <taxon>Pyrus</taxon>
    </lineage>
</organism>
<gene>
    <name evidence="9" type="ORF">D8674_010796</name>
</gene>
<keyword evidence="5 8" id="KW-0378">Hydrolase</keyword>
<dbReference type="Proteomes" id="UP000327157">
    <property type="component" value="Chromosome 14"/>
</dbReference>
<evidence type="ECO:0000256" key="2">
    <source>
        <dbReference type="ARBA" id="ARBA00008834"/>
    </source>
</evidence>
<keyword evidence="7" id="KW-0961">Cell wall biogenesis/degradation</keyword>
<dbReference type="InterPro" id="IPR011050">
    <property type="entry name" value="Pectin_lyase_fold/virulence"/>
</dbReference>